<protein>
    <submittedName>
        <fullName evidence="2">Uncharacterized protein</fullName>
    </submittedName>
</protein>
<accession>A0AAD3DP89</accession>
<dbReference type="EMBL" id="BMAR01000010">
    <property type="protein sequence ID" value="GFR45505.1"/>
    <property type="molecule type" value="Genomic_DNA"/>
</dbReference>
<dbReference type="PROSITE" id="PS51257">
    <property type="entry name" value="PROKAR_LIPOPROTEIN"/>
    <property type="match status" value="1"/>
</dbReference>
<feature type="compositionally biased region" description="Low complexity" evidence="1">
    <location>
        <begin position="138"/>
        <end position="147"/>
    </location>
</feature>
<sequence length="213" mass="21870">MLRAGCASQIAVRAWASAACSAQGPNGAAAACSSEASPVQWACRWFTHDSATNQASFSADSSPSSSARVSLQPAGPSHAAHFSTASAALATAGATAASAGRQRLEVVTDIPVKARAKLADELNQGPSARGRRERRPQAAASADGDAAAALAAESGKAGATVSELDEEEVRIVFDKLVGGLTKSGRKGTARRIVLDAMRIMRQQLRKGSLEEVK</sequence>
<comment type="caution">
    <text evidence="2">The sequence shown here is derived from an EMBL/GenBank/DDBJ whole genome shotgun (WGS) entry which is preliminary data.</text>
</comment>
<feature type="compositionally biased region" description="Low complexity" evidence="1">
    <location>
        <begin position="55"/>
        <end position="70"/>
    </location>
</feature>
<evidence type="ECO:0000313" key="2">
    <source>
        <dbReference type="EMBL" id="GFR45505.1"/>
    </source>
</evidence>
<feature type="region of interest" description="Disordered" evidence="1">
    <location>
        <begin position="54"/>
        <end position="77"/>
    </location>
</feature>
<organism evidence="2 3">
    <name type="scientific">Astrephomene gubernaculifera</name>
    <dbReference type="NCBI Taxonomy" id="47775"/>
    <lineage>
        <taxon>Eukaryota</taxon>
        <taxon>Viridiplantae</taxon>
        <taxon>Chlorophyta</taxon>
        <taxon>core chlorophytes</taxon>
        <taxon>Chlorophyceae</taxon>
        <taxon>CS clade</taxon>
        <taxon>Chlamydomonadales</taxon>
        <taxon>Astrephomenaceae</taxon>
        <taxon>Astrephomene</taxon>
    </lineage>
</organism>
<name>A0AAD3DP89_9CHLO</name>
<reference evidence="2 3" key="1">
    <citation type="journal article" date="2021" name="Sci. Rep.">
        <title>Genome sequencing of the multicellular alga Astrephomene provides insights into convergent evolution of germ-soma differentiation.</title>
        <authorList>
            <person name="Yamashita S."/>
            <person name="Yamamoto K."/>
            <person name="Matsuzaki R."/>
            <person name="Suzuki S."/>
            <person name="Yamaguchi H."/>
            <person name="Hirooka S."/>
            <person name="Minakuchi Y."/>
            <person name="Miyagishima S."/>
            <person name="Kawachi M."/>
            <person name="Toyoda A."/>
            <person name="Nozaki H."/>
        </authorList>
    </citation>
    <scope>NUCLEOTIDE SEQUENCE [LARGE SCALE GENOMIC DNA]</scope>
    <source>
        <strain evidence="2 3">NIES-4017</strain>
    </source>
</reference>
<gene>
    <name evidence="2" type="ORF">Agub_g6893</name>
</gene>
<dbReference type="Proteomes" id="UP001054857">
    <property type="component" value="Unassembled WGS sequence"/>
</dbReference>
<evidence type="ECO:0000313" key="3">
    <source>
        <dbReference type="Proteomes" id="UP001054857"/>
    </source>
</evidence>
<proteinExistence type="predicted"/>
<evidence type="ECO:0000256" key="1">
    <source>
        <dbReference type="SAM" id="MobiDB-lite"/>
    </source>
</evidence>
<feature type="region of interest" description="Disordered" evidence="1">
    <location>
        <begin position="118"/>
        <end position="147"/>
    </location>
</feature>
<dbReference type="AlphaFoldDB" id="A0AAD3DP89"/>
<keyword evidence="3" id="KW-1185">Reference proteome</keyword>